<sequence length="263" mass="30429">MSVPCEHPWTASQFGNDAIFTIEVGEGSEWKEFWAHVNLMAHCSGWFREELARVAEQNAEAEESKAPIIKLPDQCPDVFEVFRDVLYSGKLPLPETRRYPLGFVCKLYNFGKDFDIMMLRNTAVDALFERFADDMPDLEYNNIRYVWNNTNKHSAMSEMAVDVALNIGDSKALLRDYESSFSKAFLRTLLYTASDFGVVPFEHREDRVDWIERLRGQVCKRYHDHEGDESRRADEEADEDMEVDDGHEEGIGGVGWEMELSFR</sequence>
<dbReference type="EMBL" id="ML987198">
    <property type="protein sequence ID" value="KAF2246921.1"/>
    <property type="molecule type" value="Genomic_DNA"/>
</dbReference>
<dbReference type="InterPro" id="IPR011333">
    <property type="entry name" value="SKP1/BTB/POZ_sf"/>
</dbReference>
<dbReference type="SUPFAM" id="SSF54695">
    <property type="entry name" value="POZ domain"/>
    <property type="match status" value="1"/>
</dbReference>
<dbReference type="GeneID" id="54589049"/>
<protein>
    <recommendedName>
        <fullName evidence="2">BTB domain-containing protein</fullName>
    </recommendedName>
</protein>
<feature type="domain" description="BTB" evidence="2">
    <location>
        <begin position="16"/>
        <end position="95"/>
    </location>
</feature>
<organism evidence="3 4">
    <name type="scientific">Trematosphaeria pertusa</name>
    <dbReference type="NCBI Taxonomy" id="390896"/>
    <lineage>
        <taxon>Eukaryota</taxon>
        <taxon>Fungi</taxon>
        <taxon>Dikarya</taxon>
        <taxon>Ascomycota</taxon>
        <taxon>Pezizomycotina</taxon>
        <taxon>Dothideomycetes</taxon>
        <taxon>Pleosporomycetidae</taxon>
        <taxon>Pleosporales</taxon>
        <taxon>Massarineae</taxon>
        <taxon>Trematosphaeriaceae</taxon>
        <taxon>Trematosphaeria</taxon>
    </lineage>
</organism>
<accession>A0A6A6I977</accession>
<gene>
    <name evidence="3" type="ORF">BU26DRAFT_607071</name>
</gene>
<dbReference type="CDD" id="cd18186">
    <property type="entry name" value="BTB_POZ_ZBTB_KLHL-like"/>
    <property type="match status" value="1"/>
</dbReference>
<dbReference type="OrthoDB" id="194443at2759"/>
<evidence type="ECO:0000313" key="4">
    <source>
        <dbReference type="Proteomes" id="UP000800094"/>
    </source>
</evidence>
<feature type="region of interest" description="Disordered" evidence="1">
    <location>
        <begin position="224"/>
        <end position="248"/>
    </location>
</feature>
<dbReference type="InterPro" id="IPR000210">
    <property type="entry name" value="BTB/POZ_dom"/>
</dbReference>
<dbReference type="AlphaFoldDB" id="A0A6A6I977"/>
<evidence type="ECO:0000313" key="3">
    <source>
        <dbReference type="EMBL" id="KAF2246921.1"/>
    </source>
</evidence>
<name>A0A6A6I977_9PLEO</name>
<evidence type="ECO:0000256" key="1">
    <source>
        <dbReference type="SAM" id="MobiDB-lite"/>
    </source>
</evidence>
<evidence type="ECO:0000259" key="2">
    <source>
        <dbReference type="PROSITE" id="PS50097"/>
    </source>
</evidence>
<reference evidence="3" key="1">
    <citation type="journal article" date="2020" name="Stud. Mycol.">
        <title>101 Dothideomycetes genomes: a test case for predicting lifestyles and emergence of pathogens.</title>
        <authorList>
            <person name="Haridas S."/>
            <person name="Albert R."/>
            <person name="Binder M."/>
            <person name="Bloem J."/>
            <person name="Labutti K."/>
            <person name="Salamov A."/>
            <person name="Andreopoulos B."/>
            <person name="Baker S."/>
            <person name="Barry K."/>
            <person name="Bills G."/>
            <person name="Bluhm B."/>
            <person name="Cannon C."/>
            <person name="Castanera R."/>
            <person name="Culley D."/>
            <person name="Daum C."/>
            <person name="Ezra D."/>
            <person name="Gonzalez J."/>
            <person name="Henrissat B."/>
            <person name="Kuo A."/>
            <person name="Liang C."/>
            <person name="Lipzen A."/>
            <person name="Lutzoni F."/>
            <person name="Magnuson J."/>
            <person name="Mondo S."/>
            <person name="Nolan M."/>
            <person name="Ohm R."/>
            <person name="Pangilinan J."/>
            <person name="Park H.-J."/>
            <person name="Ramirez L."/>
            <person name="Alfaro M."/>
            <person name="Sun H."/>
            <person name="Tritt A."/>
            <person name="Yoshinaga Y."/>
            <person name="Zwiers L.-H."/>
            <person name="Turgeon B."/>
            <person name="Goodwin S."/>
            <person name="Spatafora J."/>
            <person name="Crous P."/>
            <person name="Grigoriev I."/>
        </authorList>
    </citation>
    <scope>NUCLEOTIDE SEQUENCE</scope>
    <source>
        <strain evidence="3">CBS 122368</strain>
    </source>
</reference>
<dbReference type="RefSeq" id="XP_033681925.1">
    <property type="nucleotide sequence ID" value="XM_033835719.1"/>
</dbReference>
<dbReference type="PROSITE" id="PS50097">
    <property type="entry name" value="BTB"/>
    <property type="match status" value="1"/>
</dbReference>
<dbReference type="Proteomes" id="UP000800094">
    <property type="component" value="Unassembled WGS sequence"/>
</dbReference>
<keyword evidence="4" id="KW-1185">Reference proteome</keyword>
<proteinExistence type="predicted"/>
<feature type="compositionally biased region" description="Basic and acidic residues" evidence="1">
    <location>
        <begin position="224"/>
        <end position="234"/>
    </location>
</feature>
<dbReference type="Gene3D" id="3.30.710.10">
    <property type="entry name" value="Potassium Channel Kv1.1, Chain A"/>
    <property type="match status" value="1"/>
</dbReference>
<feature type="compositionally biased region" description="Acidic residues" evidence="1">
    <location>
        <begin position="235"/>
        <end position="247"/>
    </location>
</feature>